<evidence type="ECO:0000259" key="3">
    <source>
        <dbReference type="Pfam" id="PF01103"/>
    </source>
</evidence>
<protein>
    <recommendedName>
        <fullName evidence="3">Bacterial surface antigen (D15) domain-containing protein</fullName>
    </recommendedName>
</protein>
<dbReference type="PANTHER" id="PTHR34597">
    <property type="entry name" value="SLR1661 PROTEIN"/>
    <property type="match status" value="1"/>
</dbReference>
<dbReference type="Proteomes" id="UP000282985">
    <property type="component" value="Unassembled WGS sequence"/>
</dbReference>
<evidence type="ECO:0000256" key="2">
    <source>
        <dbReference type="ARBA" id="ARBA00023136"/>
    </source>
</evidence>
<evidence type="ECO:0000313" key="4">
    <source>
        <dbReference type="EMBL" id="RUT77811.1"/>
    </source>
</evidence>
<dbReference type="GO" id="GO:0098046">
    <property type="term" value="C:type V protein secretion system complex"/>
    <property type="evidence" value="ECO:0007669"/>
    <property type="project" value="TreeGrafter"/>
</dbReference>
<comment type="caution">
    <text evidence="4">The sequence shown here is derived from an EMBL/GenBank/DDBJ whole genome shotgun (WGS) entry which is preliminary data.</text>
</comment>
<dbReference type="GO" id="GO:0008320">
    <property type="term" value="F:protein transmembrane transporter activity"/>
    <property type="evidence" value="ECO:0007669"/>
    <property type="project" value="TreeGrafter"/>
</dbReference>
<reference evidence="4 5" key="1">
    <citation type="submission" date="2018-11" db="EMBL/GenBank/DDBJ databases">
        <title>Parancylomarina longa gen. nov., sp. nov., isolated from sediments of southern Okinawa.</title>
        <authorList>
            <person name="Fu T."/>
        </authorList>
    </citation>
    <scope>NUCLEOTIDE SEQUENCE [LARGE SCALE GENOMIC DNA]</scope>
    <source>
        <strain evidence="4 5">T3-2 S1-C</strain>
    </source>
</reference>
<dbReference type="PANTHER" id="PTHR34597:SF3">
    <property type="entry name" value="OUTER MEMBRANE TRANSPORTER CDIB"/>
    <property type="match status" value="1"/>
</dbReference>
<dbReference type="InterPro" id="IPR051544">
    <property type="entry name" value="TPS_OM_transporter"/>
</dbReference>
<dbReference type="GO" id="GO:0019867">
    <property type="term" value="C:outer membrane"/>
    <property type="evidence" value="ECO:0007669"/>
    <property type="project" value="InterPro"/>
</dbReference>
<keyword evidence="5" id="KW-1185">Reference proteome</keyword>
<sequence length="581" mass="66857">MKKIFICLLLFIAICFSGLSQKKSVIMKLIFSEQTFDLSKFFHHDTERFTNEETALKRLENRISRLKESAYIEANVDSLYRKKDSIFALIHIGPKYKWGSYSYFNMDQVSGLLNQRNTFSSMKNGFKMVDVNPNHRAIIQKLSEKGYPFARIEVQQFNIEDKVFNATWKIIPSRYIVWDSVVVKGDNRITKKYLQKYLGINPGKAFSEQDLRRVSGKINALSFVQSLKAPEIEFDKGKARLYTYLDKRPANQFDGIMGIQSNPEKNGKIALTGEINLLLVNSFSAGESIHLNWQKFETESQNLALGLSYPFLIANSVGIDVDFSLQKQDTTYITTKLNFGMRLFQSGRNHLKLFWTSKASHLVATNHFINASQLPDFADVNTNLLGVAYHFENLDYNFNPRKGWNVNFNIAIGKHKIKRNNNLPQHFYEGIPFKQSMLNAGWKWEYNIPLFSKFSYRIKNQGGILSASDLFLNDLFKLGGISNLRGFNEDSFRASKYTVLTSEIRFIPEKNTSLYLFWDGAYYKNELNTDRSVDYPWGIGFGINFGTKSGIFSLNYALGSQNGQNLDFQNAKIHFGMISRF</sequence>
<evidence type="ECO:0000313" key="5">
    <source>
        <dbReference type="Proteomes" id="UP000282985"/>
    </source>
</evidence>
<keyword evidence="2" id="KW-0472">Membrane</keyword>
<accession>A0A434ATQ7</accession>
<dbReference type="GO" id="GO:0046819">
    <property type="term" value="P:protein secretion by the type V secretion system"/>
    <property type="evidence" value="ECO:0007669"/>
    <property type="project" value="TreeGrafter"/>
</dbReference>
<name>A0A434ATQ7_9BACT</name>
<feature type="domain" description="Bacterial surface antigen (D15)" evidence="3">
    <location>
        <begin position="281"/>
        <end position="581"/>
    </location>
</feature>
<dbReference type="EMBL" id="RJJX01000015">
    <property type="protein sequence ID" value="RUT77811.1"/>
    <property type="molecule type" value="Genomic_DNA"/>
</dbReference>
<proteinExistence type="predicted"/>
<dbReference type="Pfam" id="PF01103">
    <property type="entry name" value="Omp85"/>
    <property type="match status" value="1"/>
</dbReference>
<gene>
    <name evidence="4" type="ORF">DLK05_11480</name>
</gene>
<dbReference type="Gene3D" id="2.40.160.50">
    <property type="entry name" value="membrane protein fhac: a member of the omp85/tpsb transporter family"/>
    <property type="match status" value="1"/>
</dbReference>
<organism evidence="4 5">
    <name type="scientific">Ancylomarina longa</name>
    <dbReference type="NCBI Taxonomy" id="2487017"/>
    <lineage>
        <taxon>Bacteria</taxon>
        <taxon>Pseudomonadati</taxon>
        <taxon>Bacteroidota</taxon>
        <taxon>Bacteroidia</taxon>
        <taxon>Marinilabiliales</taxon>
        <taxon>Marinifilaceae</taxon>
        <taxon>Ancylomarina</taxon>
    </lineage>
</organism>
<evidence type="ECO:0000256" key="1">
    <source>
        <dbReference type="ARBA" id="ARBA00004370"/>
    </source>
</evidence>
<comment type="subcellular location">
    <subcellularLocation>
        <location evidence="1">Membrane</location>
    </subcellularLocation>
</comment>
<dbReference type="InterPro" id="IPR000184">
    <property type="entry name" value="Bac_surfAg_D15"/>
</dbReference>
<dbReference type="AlphaFoldDB" id="A0A434ATQ7"/>